<reference evidence="3" key="1">
    <citation type="submission" date="2022-12" db="EMBL/GenBank/DDBJ databases">
        <authorList>
            <person name="Petersen C."/>
        </authorList>
    </citation>
    <scope>NUCLEOTIDE SEQUENCE</scope>
    <source>
        <strain evidence="3">IBT 16125</strain>
    </source>
</reference>
<feature type="compositionally biased region" description="Basic and acidic residues" evidence="1">
    <location>
        <begin position="607"/>
        <end position="617"/>
    </location>
</feature>
<evidence type="ECO:0000313" key="3">
    <source>
        <dbReference type="EMBL" id="KAJ5461689.1"/>
    </source>
</evidence>
<dbReference type="Proteomes" id="UP001213681">
    <property type="component" value="Unassembled WGS sequence"/>
</dbReference>
<feature type="domain" description="Putative zinc-finger" evidence="2">
    <location>
        <begin position="1106"/>
        <end position="1127"/>
    </location>
</feature>
<dbReference type="PANTHER" id="PTHR21563:SF3">
    <property type="entry name" value="ZINC FINGER C3H1 DOMAIN-CONTAINING PROTEIN"/>
    <property type="match status" value="1"/>
</dbReference>
<feature type="compositionally biased region" description="Low complexity" evidence="1">
    <location>
        <begin position="883"/>
        <end position="896"/>
    </location>
</feature>
<feature type="compositionally biased region" description="Pro residues" evidence="1">
    <location>
        <begin position="104"/>
        <end position="115"/>
    </location>
</feature>
<dbReference type="RefSeq" id="XP_056770731.1">
    <property type="nucleotide sequence ID" value="XM_056906624.1"/>
</dbReference>
<comment type="caution">
    <text evidence="3">The sequence shown here is derived from an EMBL/GenBank/DDBJ whole genome shotgun (WGS) entry which is preliminary data.</text>
</comment>
<reference evidence="3" key="2">
    <citation type="journal article" date="2023" name="IMA Fungus">
        <title>Comparative genomic study of the Penicillium genus elucidates a diverse pangenome and 15 lateral gene transfer events.</title>
        <authorList>
            <person name="Petersen C."/>
            <person name="Sorensen T."/>
            <person name="Nielsen M.R."/>
            <person name="Sondergaard T.E."/>
            <person name="Sorensen J.L."/>
            <person name="Fitzpatrick D.A."/>
            <person name="Frisvad J.C."/>
            <person name="Nielsen K.L."/>
        </authorList>
    </citation>
    <scope>NUCLEOTIDE SEQUENCE</scope>
    <source>
        <strain evidence="3">IBT 16125</strain>
    </source>
</reference>
<feature type="compositionally biased region" description="Polar residues" evidence="1">
    <location>
        <begin position="569"/>
        <end position="579"/>
    </location>
</feature>
<feature type="compositionally biased region" description="Pro residues" evidence="1">
    <location>
        <begin position="1"/>
        <end position="10"/>
    </location>
</feature>
<feature type="compositionally biased region" description="Basic and acidic residues" evidence="1">
    <location>
        <begin position="401"/>
        <end position="420"/>
    </location>
</feature>
<feature type="compositionally biased region" description="Low complexity" evidence="1">
    <location>
        <begin position="653"/>
        <end position="666"/>
    </location>
</feature>
<feature type="compositionally biased region" description="Acidic residues" evidence="1">
    <location>
        <begin position="953"/>
        <end position="962"/>
    </location>
</feature>
<proteinExistence type="predicted"/>
<dbReference type="InterPro" id="IPR039278">
    <property type="entry name" value="Red1"/>
</dbReference>
<organism evidence="3 4">
    <name type="scientific">Penicillium daleae</name>
    <dbReference type="NCBI Taxonomy" id="63821"/>
    <lineage>
        <taxon>Eukaryota</taxon>
        <taxon>Fungi</taxon>
        <taxon>Dikarya</taxon>
        <taxon>Ascomycota</taxon>
        <taxon>Pezizomycotina</taxon>
        <taxon>Eurotiomycetes</taxon>
        <taxon>Eurotiomycetidae</taxon>
        <taxon>Eurotiales</taxon>
        <taxon>Aspergillaceae</taxon>
        <taxon>Penicillium</taxon>
    </lineage>
</organism>
<accession>A0AAD6CEZ4</accession>
<feature type="compositionally biased region" description="Basic and acidic residues" evidence="1">
    <location>
        <begin position="539"/>
        <end position="549"/>
    </location>
</feature>
<feature type="compositionally biased region" description="Pro residues" evidence="1">
    <location>
        <begin position="20"/>
        <end position="30"/>
    </location>
</feature>
<dbReference type="AlphaFoldDB" id="A0AAD6CEZ4"/>
<evidence type="ECO:0000313" key="4">
    <source>
        <dbReference type="Proteomes" id="UP001213681"/>
    </source>
</evidence>
<dbReference type="GO" id="GO:0005634">
    <property type="term" value="C:nucleus"/>
    <property type="evidence" value="ECO:0007669"/>
    <property type="project" value="TreeGrafter"/>
</dbReference>
<feature type="region of interest" description="Disordered" evidence="1">
    <location>
        <begin position="844"/>
        <end position="1032"/>
    </location>
</feature>
<feature type="region of interest" description="Disordered" evidence="1">
    <location>
        <begin position="292"/>
        <end position="345"/>
    </location>
</feature>
<feature type="region of interest" description="Disordered" evidence="1">
    <location>
        <begin position="1"/>
        <end position="48"/>
    </location>
</feature>
<dbReference type="GO" id="GO:0000178">
    <property type="term" value="C:exosome (RNase complex)"/>
    <property type="evidence" value="ECO:0007669"/>
    <property type="project" value="TreeGrafter"/>
</dbReference>
<feature type="compositionally biased region" description="Low complexity" evidence="1">
    <location>
        <begin position="421"/>
        <end position="438"/>
    </location>
</feature>
<gene>
    <name evidence="3" type="ORF">N7458_003241</name>
</gene>
<dbReference type="PANTHER" id="PTHR21563">
    <property type="entry name" value="ZINC FINGER C3H1 DOMAIN-CONTAINING PROTEIN"/>
    <property type="match status" value="1"/>
</dbReference>
<dbReference type="Pfam" id="PF10650">
    <property type="entry name" value="zf-C3H1"/>
    <property type="match status" value="1"/>
</dbReference>
<feature type="compositionally biased region" description="Low complexity" evidence="1">
    <location>
        <begin position="170"/>
        <end position="205"/>
    </location>
</feature>
<feature type="compositionally biased region" description="Acidic residues" evidence="1">
    <location>
        <begin position="972"/>
        <end position="994"/>
    </location>
</feature>
<dbReference type="GeneID" id="81596867"/>
<dbReference type="InterPro" id="IPR019607">
    <property type="entry name" value="Putative_zinc-finger_domain"/>
</dbReference>
<feature type="region of interest" description="Disordered" evidence="1">
    <location>
        <begin position="104"/>
        <end position="209"/>
    </location>
</feature>
<name>A0AAD6CEZ4_9EURO</name>
<feature type="compositionally biased region" description="Polar residues" evidence="1">
    <location>
        <begin position="592"/>
        <end position="604"/>
    </location>
</feature>
<evidence type="ECO:0000256" key="1">
    <source>
        <dbReference type="SAM" id="MobiDB-lite"/>
    </source>
</evidence>
<feature type="region of interest" description="Disordered" evidence="1">
    <location>
        <begin position="634"/>
        <end position="703"/>
    </location>
</feature>
<keyword evidence="4" id="KW-1185">Reference proteome</keyword>
<feature type="region of interest" description="Disordered" evidence="1">
    <location>
        <begin position="357"/>
        <end position="617"/>
    </location>
</feature>
<sequence length="1198" mass="128905">MSNQPPPPFGGHPSFAQQWPPFPAMIPPNFAPNSESPATAPPPLAHPSQAFEYNLASANANSHIPVTGNSGDPGMSLPPHFPFMSQIDLSQFVPPFPQMPMPPFGFPPMPAPPGPSTVLSGSMKSDRAGANNPSGSQRRVRDAQSPSDLNREEGEVSEGEVEEHVNAGPSTKAKASHTSAAQPSSLEEGETLSSPSSTSTRSSSPYNPPLLVSADVDVVNRAIELQKQDATTTVPDISPPSRTASQLRVQAQGALLSLAPHNIRYHELVAEGINPAILKQLYEEVGIRVSTPQPAKPAPVAPAEKVAKLKPSVQPKGKKQATPLDESNVPQHPAPRAASSDAGKPMERKELIAKMLAAKAAKASQPTTPKDVSEQSQPAAAAPSPSITPSNEKASENGTPVREKNKAQTELARQRIEALKKQALLKSQQRAQQLSQSSQEDRPLTPSNHAAPAVHHPLPVRPPAPQPSETAGLPGLSLTEPTPDVELQAPSGGPAGIAVDSTPLARANQRKRPRASDFDDAGATQKKYFQAAAPYTSPDSDKLIIHISDDESLYGDDEGEDMDVDSSPDQDSAPATISTPLEIPRPLLQRSFPGTRTSTSTPQGSIRHGDQEQMRQKNLEIQALHRKIAEMEERRKAKLAASRTQSPRIVEDSAASSSAPASAAASTDRAETPPAPPHTDVKEADEASITPRPPLAVRPNEIDSFNPSSVRVLALMDSVQLDTIRRKILRIKEIEQDLPDLDAETVSLDSQLISCKEEADKLLSAVADEKDGRLQLIDELKNLSCEISGLTMADMDELRRQAQLKVQHLAPLEVSAVTPPAAGAEDVAIPDADVPAIHSSESDFYADEPTNIDTVNGSHEAPAPSQPDATTSVLDESEDHFSSGDSSSDDSGSSDSSSDESGSDEDSPSEEELDDSEAESIAQSAQMADDDQMQIDTLGHPLPDRPLHPPVEGAEDEAEEYEPTDHNGQEGDLSDAESSPESEAYEPPEPDTDADSSHSAYSPPPPAPLEDAADGEPLLDVPPIEEPLTEAPRVSFLEARPVYQGSDADILGAKPSSYTSVPKFSPYVSPLRYFKAYRYHPRYTDEVSDGYRSLTYSHDIDPMKYLCPYELAGGVCNDRSCEFQHFRDMNLSDDKILIQMGSIREGQTEEEKETYLAGLKEIINEMRRDKVKDFSTVASEIAAYRRRFLQDPSRVLPL</sequence>
<dbReference type="EMBL" id="JAPVEA010000002">
    <property type="protein sequence ID" value="KAJ5461689.1"/>
    <property type="molecule type" value="Genomic_DNA"/>
</dbReference>
<evidence type="ECO:0000259" key="2">
    <source>
        <dbReference type="Pfam" id="PF10650"/>
    </source>
</evidence>
<feature type="compositionally biased region" description="Acidic residues" evidence="1">
    <location>
        <begin position="550"/>
        <end position="568"/>
    </location>
</feature>
<feature type="compositionally biased region" description="Acidic residues" evidence="1">
    <location>
        <begin position="897"/>
        <end position="918"/>
    </location>
</feature>
<protein>
    <recommendedName>
        <fullName evidence="2">Putative zinc-finger domain-containing protein</fullName>
    </recommendedName>
</protein>
<feature type="compositionally biased region" description="Low complexity" evidence="1">
    <location>
        <begin position="376"/>
        <end position="390"/>
    </location>
</feature>